<protein>
    <recommendedName>
        <fullName evidence="4">Acyloxyacyl hydrolase</fullName>
    </recommendedName>
</protein>
<accession>A0A7K1T1A5</accession>
<evidence type="ECO:0000313" key="3">
    <source>
        <dbReference type="Proteomes" id="UP000462014"/>
    </source>
</evidence>
<gene>
    <name evidence="2" type="ORF">GO621_17565</name>
</gene>
<feature type="chain" id="PRO_5029500038" description="Acyloxyacyl hydrolase" evidence="1">
    <location>
        <begin position="29"/>
        <end position="374"/>
    </location>
</feature>
<evidence type="ECO:0000313" key="2">
    <source>
        <dbReference type="EMBL" id="MVN23335.1"/>
    </source>
</evidence>
<dbReference type="Proteomes" id="UP000462014">
    <property type="component" value="Unassembled WGS sequence"/>
</dbReference>
<reference evidence="2 3" key="1">
    <citation type="submission" date="2019-12" db="EMBL/GenBank/DDBJ databases">
        <title>Mucilaginibacter sp. HMF7410 genome sequencing and assembly.</title>
        <authorList>
            <person name="Kang H."/>
            <person name="Cha I."/>
            <person name="Kim H."/>
            <person name="Joh K."/>
        </authorList>
    </citation>
    <scope>NUCLEOTIDE SEQUENCE [LARGE SCALE GENOMIC DNA]</scope>
    <source>
        <strain evidence="2 3">HMF7410</strain>
    </source>
</reference>
<keyword evidence="1" id="KW-0732">Signal</keyword>
<feature type="signal peptide" evidence="1">
    <location>
        <begin position="1"/>
        <end position="28"/>
    </location>
</feature>
<dbReference type="EMBL" id="WPIK01000022">
    <property type="protein sequence ID" value="MVN23335.1"/>
    <property type="molecule type" value="Genomic_DNA"/>
</dbReference>
<name>A0A7K1T1A5_9SPHI</name>
<dbReference type="AlphaFoldDB" id="A0A7K1T1A5"/>
<proteinExistence type="predicted"/>
<dbReference type="Pfam" id="PF09411">
    <property type="entry name" value="PagL"/>
    <property type="match status" value="1"/>
</dbReference>
<dbReference type="RefSeq" id="WP_157569465.1">
    <property type="nucleotide sequence ID" value="NZ_WPIK01000022.1"/>
</dbReference>
<keyword evidence="3" id="KW-1185">Reference proteome</keyword>
<comment type="caution">
    <text evidence="2">The sequence shown here is derived from an EMBL/GenBank/DDBJ whole genome shotgun (WGS) entry which is preliminary data.</text>
</comment>
<sequence length="374" mass="41261">MKLLSCAAAKGKFLPVLLLALFSAKALPAQNRSNSIEVSPYYNVSMFSSEKNNLQGSAWGGDVIYHIDMHENKTDWVRLLHVQDVGMAFSYHNMQQVALTSNPSTKGFLGDAYGLTAKLSIALANAGNTQLLLTPGFGFVYSTESYFTNQSPLVGSHINLASEIGLKVVTSISKLTRIVAGVGVFHYSNGAYRLPNNGINALNISAGIVQNINQPGPIHPASAFSVYKHSFEFGADIGRRAVFKSKDGYYKSGIYAGYNYRVNPVFSLKAATDAVYYYKTFDINNFAQTYQGNGTSYDKVRVGLSLGGDLWIGRLALMANYGYYLHYKSYLPNKYYWTAGFKYYIATWVALSAKMYVNHTDADFAGFGLLFRVH</sequence>
<dbReference type="Gene3D" id="2.40.160.20">
    <property type="match status" value="1"/>
</dbReference>
<dbReference type="InterPro" id="IPR018550">
    <property type="entry name" value="Lipid-A_deacylase-rel"/>
</dbReference>
<evidence type="ECO:0000256" key="1">
    <source>
        <dbReference type="SAM" id="SignalP"/>
    </source>
</evidence>
<organism evidence="2 3">
    <name type="scientific">Mucilaginibacter arboris</name>
    <dbReference type="NCBI Taxonomy" id="2682090"/>
    <lineage>
        <taxon>Bacteria</taxon>
        <taxon>Pseudomonadati</taxon>
        <taxon>Bacteroidota</taxon>
        <taxon>Sphingobacteriia</taxon>
        <taxon>Sphingobacteriales</taxon>
        <taxon>Sphingobacteriaceae</taxon>
        <taxon>Mucilaginibacter</taxon>
    </lineage>
</organism>
<evidence type="ECO:0008006" key="4">
    <source>
        <dbReference type="Google" id="ProtNLM"/>
    </source>
</evidence>